<dbReference type="GO" id="GO:0005506">
    <property type="term" value="F:iron ion binding"/>
    <property type="evidence" value="ECO:0007669"/>
    <property type="project" value="InterPro"/>
</dbReference>
<accession>A0AA88WVI0</accession>
<sequence>MGLPFVGETIQFFSPHRLYDIPPCISKRVARHGVTMGEVEVKGAAADMIFDYFAKKLFGYHEKKACKKLRENYKAFIDGLISFPLNFPGTAYHACLQGHKNATKVIKDAFSER</sequence>
<comment type="caution">
    <text evidence="3">The sequence shown here is derived from an EMBL/GenBank/DDBJ whole genome shotgun (WGS) entry which is preliminary data.</text>
</comment>
<protein>
    <submittedName>
        <fullName evidence="3">Uncharacterized protein</fullName>
    </submittedName>
</protein>
<dbReference type="InterPro" id="IPR036396">
    <property type="entry name" value="Cyt_P450_sf"/>
</dbReference>
<organism evidence="3 4">
    <name type="scientific">Escallonia herrerae</name>
    <dbReference type="NCBI Taxonomy" id="1293975"/>
    <lineage>
        <taxon>Eukaryota</taxon>
        <taxon>Viridiplantae</taxon>
        <taxon>Streptophyta</taxon>
        <taxon>Embryophyta</taxon>
        <taxon>Tracheophyta</taxon>
        <taxon>Spermatophyta</taxon>
        <taxon>Magnoliopsida</taxon>
        <taxon>eudicotyledons</taxon>
        <taxon>Gunneridae</taxon>
        <taxon>Pentapetalae</taxon>
        <taxon>asterids</taxon>
        <taxon>campanulids</taxon>
        <taxon>Escalloniales</taxon>
        <taxon>Escalloniaceae</taxon>
        <taxon>Escallonia</taxon>
    </lineage>
</organism>
<dbReference type="GO" id="GO:0016705">
    <property type="term" value="F:oxidoreductase activity, acting on paired donors, with incorporation or reduction of molecular oxygen"/>
    <property type="evidence" value="ECO:0007669"/>
    <property type="project" value="InterPro"/>
</dbReference>
<dbReference type="GO" id="GO:0016132">
    <property type="term" value="P:brassinosteroid biosynthetic process"/>
    <property type="evidence" value="ECO:0007669"/>
    <property type="project" value="TreeGrafter"/>
</dbReference>
<dbReference type="Proteomes" id="UP001188597">
    <property type="component" value="Unassembled WGS sequence"/>
</dbReference>
<dbReference type="GO" id="GO:0016125">
    <property type="term" value="P:sterol metabolic process"/>
    <property type="evidence" value="ECO:0007669"/>
    <property type="project" value="TreeGrafter"/>
</dbReference>
<evidence type="ECO:0000313" key="4">
    <source>
        <dbReference type="Proteomes" id="UP001188597"/>
    </source>
</evidence>
<dbReference type="GO" id="GO:0004497">
    <property type="term" value="F:monooxygenase activity"/>
    <property type="evidence" value="ECO:0007669"/>
    <property type="project" value="InterPro"/>
</dbReference>
<evidence type="ECO:0000256" key="1">
    <source>
        <dbReference type="ARBA" id="ARBA00022723"/>
    </source>
</evidence>
<reference evidence="3" key="1">
    <citation type="submission" date="2022-12" db="EMBL/GenBank/DDBJ databases">
        <title>Draft genome assemblies for two species of Escallonia (Escalloniales).</title>
        <authorList>
            <person name="Chanderbali A."/>
            <person name="Dervinis C."/>
            <person name="Anghel I."/>
            <person name="Soltis D."/>
            <person name="Soltis P."/>
            <person name="Zapata F."/>
        </authorList>
    </citation>
    <scope>NUCLEOTIDE SEQUENCE</scope>
    <source>
        <strain evidence="3">UCBG64.0493</strain>
        <tissue evidence="3">Leaf</tissue>
    </source>
</reference>
<gene>
    <name evidence="3" type="ORF">RJ639_033241</name>
</gene>
<name>A0AA88WVI0_9ASTE</name>
<dbReference type="PANTHER" id="PTHR24286">
    <property type="entry name" value="CYTOCHROME P450 26"/>
    <property type="match status" value="1"/>
</dbReference>
<dbReference type="GO" id="GO:0010268">
    <property type="term" value="P:brassinosteroid homeostasis"/>
    <property type="evidence" value="ECO:0007669"/>
    <property type="project" value="TreeGrafter"/>
</dbReference>
<keyword evidence="2" id="KW-0408">Iron</keyword>
<dbReference type="PANTHER" id="PTHR24286:SF185">
    <property type="entry name" value="CYTOCHROME P450 87A3-LIKE"/>
    <property type="match status" value="1"/>
</dbReference>
<keyword evidence="4" id="KW-1185">Reference proteome</keyword>
<proteinExistence type="predicted"/>
<dbReference type="Gene3D" id="1.10.630.10">
    <property type="entry name" value="Cytochrome P450"/>
    <property type="match status" value="1"/>
</dbReference>
<dbReference type="EMBL" id="JAVXUP010000189">
    <property type="protein sequence ID" value="KAK3034878.1"/>
    <property type="molecule type" value="Genomic_DNA"/>
</dbReference>
<dbReference type="AlphaFoldDB" id="A0AA88WVI0"/>
<evidence type="ECO:0000256" key="2">
    <source>
        <dbReference type="ARBA" id="ARBA00023004"/>
    </source>
</evidence>
<dbReference type="GO" id="GO:0020037">
    <property type="term" value="F:heme binding"/>
    <property type="evidence" value="ECO:0007669"/>
    <property type="project" value="InterPro"/>
</dbReference>
<keyword evidence="1" id="KW-0479">Metal-binding</keyword>
<evidence type="ECO:0000313" key="3">
    <source>
        <dbReference type="EMBL" id="KAK3034878.1"/>
    </source>
</evidence>